<dbReference type="InterPro" id="IPR001792">
    <property type="entry name" value="Acylphosphatase-like_dom"/>
</dbReference>
<dbReference type="RefSeq" id="XP_067802245.1">
    <property type="nucleotide sequence ID" value="XM_067948094.1"/>
</dbReference>
<sequence>MSTYFPKSLKNKAKSTVLFSRPSFFKSNLRPQKWLYDNFNVSPTLKRGYPVFDVVFDTLNQKASGLRRYKAKVEQPPVKTDYDVTNCHEMNHRFRFKILGKFNESVFESELASHCNQLFLVGWIKCTRTFAIGHLQGNVIATSYMKRWMEICGTRNAKFSMVSFSDENYAIPKLDYNEITLVKDYRKPQKKAQHELARMAREF</sequence>
<dbReference type="KEGG" id="bdw:94337375"/>
<dbReference type="EMBL" id="JALLKP010000004">
    <property type="protein sequence ID" value="KAK2195402.1"/>
    <property type="molecule type" value="Genomic_DNA"/>
</dbReference>
<dbReference type="GeneID" id="94337375"/>
<keyword evidence="4" id="KW-1185">Reference proteome</keyword>
<comment type="caution">
    <text evidence="1">Lacks conserved residue(s) required for the propagation of feature annotation.</text>
</comment>
<name>A0AAD9UN54_9APIC</name>
<evidence type="ECO:0000259" key="2">
    <source>
        <dbReference type="PROSITE" id="PS51160"/>
    </source>
</evidence>
<feature type="domain" description="Acylphosphatase-like" evidence="2">
    <location>
        <begin position="93"/>
        <end position="181"/>
    </location>
</feature>
<evidence type="ECO:0000256" key="1">
    <source>
        <dbReference type="PROSITE-ProRule" id="PRU00520"/>
    </source>
</evidence>
<dbReference type="AlphaFoldDB" id="A0AAD9UN54"/>
<reference evidence="3" key="1">
    <citation type="journal article" date="2023" name="Nat. Microbiol.">
        <title>Babesia duncani multi-omics identifies virulence factors and drug targets.</title>
        <authorList>
            <person name="Singh P."/>
            <person name="Lonardi S."/>
            <person name="Liang Q."/>
            <person name="Vydyam P."/>
            <person name="Khabirova E."/>
            <person name="Fang T."/>
            <person name="Gihaz S."/>
            <person name="Thekkiniath J."/>
            <person name="Munshi M."/>
            <person name="Abel S."/>
            <person name="Ciampossin L."/>
            <person name="Batugedara G."/>
            <person name="Gupta M."/>
            <person name="Lu X.M."/>
            <person name="Lenz T."/>
            <person name="Chakravarty S."/>
            <person name="Cornillot E."/>
            <person name="Hu Y."/>
            <person name="Ma W."/>
            <person name="Gonzalez L.M."/>
            <person name="Sanchez S."/>
            <person name="Estrada K."/>
            <person name="Sanchez-Flores A."/>
            <person name="Montero E."/>
            <person name="Harb O.S."/>
            <person name="Le Roch K.G."/>
            <person name="Mamoun C.B."/>
        </authorList>
    </citation>
    <scope>NUCLEOTIDE SEQUENCE</scope>
    <source>
        <strain evidence="3">WA1</strain>
    </source>
</reference>
<gene>
    <name evidence="3" type="ORF">BdWA1_003078</name>
</gene>
<proteinExistence type="predicted"/>
<organism evidence="3 4">
    <name type="scientific">Babesia duncani</name>
    <dbReference type="NCBI Taxonomy" id="323732"/>
    <lineage>
        <taxon>Eukaryota</taxon>
        <taxon>Sar</taxon>
        <taxon>Alveolata</taxon>
        <taxon>Apicomplexa</taxon>
        <taxon>Aconoidasida</taxon>
        <taxon>Piroplasmida</taxon>
        <taxon>Babesiidae</taxon>
        <taxon>Babesia</taxon>
    </lineage>
</organism>
<comment type="caution">
    <text evidence="3">The sequence shown here is derived from an EMBL/GenBank/DDBJ whole genome shotgun (WGS) entry which is preliminary data.</text>
</comment>
<dbReference type="PROSITE" id="PS51160">
    <property type="entry name" value="ACYLPHOSPHATASE_3"/>
    <property type="match status" value="1"/>
</dbReference>
<evidence type="ECO:0000313" key="4">
    <source>
        <dbReference type="Proteomes" id="UP001214638"/>
    </source>
</evidence>
<dbReference type="Proteomes" id="UP001214638">
    <property type="component" value="Unassembled WGS sequence"/>
</dbReference>
<evidence type="ECO:0000313" key="3">
    <source>
        <dbReference type="EMBL" id="KAK2195402.1"/>
    </source>
</evidence>
<accession>A0AAD9UN54</accession>
<protein>
    <submittedName>
        <fullName evidence="3">Acylphosphatase-like domain</fullName>
    </submittedName>
</protein>